<evidence type="ECO:0000313" key="1">
    <source>
        <dbReference type="EMBL" id="CAE0667021.1"/>
    </source>
</evidence>
<dbReference type="Gene3D" id="3.40.50.1000">
    <property type="entry name" value="HAD superfamily/HAD-like"/>
    <property type="match status" value="1"/>
</dbReference>
<protein>
    <submittedName>
        <fullName evidence="1">Uncharacterized protein</fullName>
    </submittedName>
</protein>
<dbReference type="GO" id="GO:0016791">
    <property type="term" value="F:phosphatase activity"/>
    <property type="evidence" value="ECO:0007669"/>
    <property type="project" value="InterPro"/>
</dbReference>
<dbReference type="AlphaFoldDB" id="A0A7S3YZJ1"/>
<gene>
    <name evidence="1" type="ORF">LGLO00237_LOCUS18641</name>
</gene>
<accession>A0A7S3YZJ1</accession>
<proteinExistence type="predicted"/>
<dbReference type="InterPro" id="IPR010036">
    <property type="entry name" value="MDP_1_eu_arc"/>
</dbReference>
<organism evidence="1">
    <name type="scientific">Lotharella globosa</name>
    <dbReference type="NCBI Taxonomy" id="91324"/>
    <lineage>
        <taxon>Eukaryota</taxon>
        <taxon>Sar</taxon>
        <taxon>Rhizaria</taxon>
        <taxon>Cercozoa</taxon>
        <taxon>Chlorarachniophyceae</taxon>
        <taxon>Lotharella</taxon>
    </lineage>
</organism>
<name>A0A7S3YZJ1_9EUKA</name>
<dbReference type="Pfam" id="PF12689">
    <property type="entry name" value="Acid_PPase"/>
    <property type="match status" value="1"/>
</dbReference>
<reference evidence="1" key="1">
    <citation type="submission" date="2021-01" db="EMBL/GenBank/DDBJ databases">
        <authorList>
            <person name="Corre E."/>
            <person name="Pelletier E."/>
            <person name="Niang G."/>
            <person name="Scheremetjew M."/>
            <person name="Finn R."/>
            <person name="Kale V."/>
            <person name="Holt S."/>
            <person name="Cochrane G."/>
            <person name="Meng A."/>
            <person name="Brown T."/>
            <person name="Cohen L."/>
        </authorList>
    </citation>
    <scope>NUCLEOTIDE SEQUENCE</scope>
    <source>
        <strain evidence="1">CCCM811</strain>
    </source>
</reference>
<sequence length="108" mass="12515">MVAAASRTGEIEWAHMSLKTFKVDKDNTFDDLMSFKQIYPGSKLKHFRRLHEDSKSHATHYSHNTSKMARMHVHMHMHMHMHAPPRTHDGDVEAHHIANLTVGGYNME</sequence>
<dbReference type="InterPro" id="IPR023214">
    <property type="entry name" value="HAD_sf"/>
</dbReference>
<dbReference type="EMBL" id="HBIV01025976">
    <property type="protein sequence ID" value="CAE0667021.1"/>
    <property type="molecule type" value="Transcribed_RNA"/>
</dbReference>